<dbReference type="InterPro" id="IPR035932">
    <property type="entry name" value="HflD-like_sf"/>
</dbReference>
<comment type="similarity">
    <text evidence="4">Belongs to the HflD family.</text>
</comment>
<organism evidence="5 6">
    <name type="scientific">Ketobacter alkanivorans</name>
    <dbReference type="NCBI Taxonomy" id="1917421"/>
    <lineage>
        <taxon>Bacteria</taxon>
        <taxon>Pseudomonadati</taxon>
        <taxon>Pseudomonadota</taxon>
        <taxon>Gammaproteobacteria</taxon>
        <taxon>Pseudomonadales</taxon>
        <taxon>Ketobacteraceae</taxon>
        <taxon>Ketobacter</taxon>
    </lineage>
</organism>
<keyword evidence="1 4" id="KW-1003">Cell membrane</keyword>
<evidence type="ECO:0000256" key="1">
    <source>
        <dbReference type="ARBA" id="ARBA00022475"/>
    </source>
</evidence>
<keyword evidence="3 4" id="KW-0472">Membrane</keyword>
<evidence type="ECO:0000256" key="4">
    <source>
        <dbReference type="HAMAP-Rule" id="MF_00695"/>
    </source>
</evidence>
<protein>
    <recommendedName>
        <fullName evidence="4">High frequency lysogenization protein HflD homolog</fullName>
    </recommendedName>
</protein>
<accession>A0A2K9LR87</accession>
<keyword evidence="2 4" id="KW-0963">Cytoplasm</keyword>
<dbReference type="KEGG" id="kak:Kalk_21030"/>
<evidence type="ECO:0000256" key="2">
    <source>
        <dbReference type="ARBA" id="ARBA00022490"/>
    </source>
</evidence>
<sequence>MIRTSAWAAALSNAPGIKMGSDSVRHKEEDKALALAGLFQAAALVQQLARTGEVNSDGYASVLESIFVLDPKSVEDVYGGVKGAKLGVDTLLLVLKEKESARYADAIRYAIGMLHVEKLLRREADINSVLRSRLEQVTNQLQHFDGIASQAVVSKLNDIYLDTLAKFKFRIQVNGDPSHLQRAENAARIRAILLAGIRSAMLWRQLGGTRLQFAFGKRRLVKALESLQNEITLS</sequence>
<dbReference type="GO" id="GO:0005737">
    <property type="term" value="C:cytoplasm"/>
    <property type="evidence" value="ECO:0007669"/>
    <property type="project" value="UniProtKB-SubCell"/>
</dbReference>
<dbReference type="GO" id="GO:0005886">
    <property type="term" value="C:plasma membrane"/>
    <property type="evidence" value="ECO:0007669"/>
    <property type="project" value="UniProtKB-SubCell"/>
</dbReference>
<evidence type="ECO:0000313" key="6">
    <source>
        <dbReference type="Proteomes" id="UP000235116"/>
    </source>
</evidence>
<dbReference type="Pfam" id="PF04356">
    <property type="entry name" value="DUF489"/>
    <property type="match status" value="1"/>
</dbReference>
<evidence type="ECO:0000313" key="5">
    <source>
        <dbReference type="EMBL" id="AUM14760.1"/>
    </source>
</evidence>
<dbReference type="Proteomes" id="UP000235116">
    <property type="component" value="Chromosome"/>
</dbReference>
<keyword evidence="6" id="KW-1185">Reference proteome</keyword>
<gene>
    <name evidence="4" type="primary">hflD</name>
    <name evidence="5" type="ORF">Kalk_21030</name>
</gene>
<name>A0A2K9LR87_9GAMM</name>
<dbReference type="Gene3D" id="1.10.3890.10">
    <property type="entry name" value="HflD-like"/>
    <property type="match status" value="1"/>
</dbReference>
<dbReference type="SUPFAM" id="SSF101322">
    <property type="entry name" value="YcfC-like"/>
    <property type="match status" value="1"/>
</dbReference>
<dbReference type="InterPro" id="IPR007451">
    <property type="entry name" value="HflD"/>
</dbReference>
<dbReference type="NCBIfam" id="NF001246">
    <property type="entry name" value="PRK00218.1-2"/>
    <property type="match status" value="1"/>
</dbReference>
<dbReference type="PANTHER" id="PTHR38100:SF1">
    <property type="entry name" value="HIGH FREQUENCY LYSOGENIZATION PROTEIN HFLD"/>
    <property type="match status" value="1"/>
</dbReference>
<reference evidence="6" key="1">
    <citation type="submission" date="2017-08" db="EMBL/GenBank/DDBJ databases">
        <title>Direct submision.</title>
        <authorList>
            <person name="Kim S.-J."/>
            <person name="Rhee S.-K."/>
        </authorList>
    </citation>
    <scope>NUCLEOTIDE SEQUENCE [LARGE SCALE GENOMIC DNA]</scope>
    <source>
        <strain evidence="6">GI5</strain>
    </source>
</reference>
<dbReference type="HAMAP" id="MF_00695">
    <property type="entry name" value="HflD_protein"/>
    <property type="match status" value="1"/>
</dbReference>
<evidence type="ECO:0000256" key="3">
    <source>
        <dbReference type="ARBA" id="ARBA00023136"/>
    </source>
</evidence>
<dbReference type="AlphaFoldDB" id="A0A2K9LR87"/>
<dbReference type="PANTHER" id="PTHR38100">
    <property type="entry name" value="HIGH FREQUENCY LYSOGENIZATION PROTEIN HFLD"/>
    <property type="match status" value="1"/>
</dbReference>
<dbReference type="EMBL" id="CP022684">
    <property type="protein sequence ID" value="AUM14760.1"/>
    <property type="molecule type" value="Genomic_DNA"/>
</dbReference>
<proteinExistence type="inferred from homology"/>
<comment type="subcellular location">
    <subcellularLocation>
        <location evidence="4">Cytoplasm</location>
    </subcellularLocation>
    <subcellularLocation>
        <location evidence="4">Cell membrane</location>
        <topology evidence="4">Peripheral membrane protein</topology>
        <orientation evidence="4">Cytoplasmic side</orientation>
    </subcellularLocation>
</comment>